<keyword evidence="4" id="KW-1185">Reference proteome</keyword>
<dbReference type="InterPro" id="IPR037185">
    <property type="entry name" value="EmrE-like"/>
</dbReference>
<feature type="transmembrane region" description="Helical" evidence="1">
    <location>
        <begin position="126"/>
        <end position="143"/>
    </location>
</feature>
<protein>
    <submittedName>
        <fullName evidence="3">Putative membrane protein</fullName>
    </submittedName>
</protein>
<feature type="transmembrane region" description="Helical" evidence="1">
    <location>
        <begin position="34"/>
        <end position="52"/>
    </location>
</feature>
<keyword evidence="1" id="KW-0472">Membrane</keyword>
<feature type="domain" description="EamA" evidence="2">
    <location>
        <begin position="3"/>
        <end position="109"/>
    </location>
</feature>
<proteinExistence type="predicted"/>
<feature type="transmembrane region" description="Helical" evidence="1">
    <location>
        <begin position="155"/>
        <end position="173"/>
    </location>
</feature>
<feature type="transmembrane region" description="Helical" evidence="1">
    <location>
        <begin position="284"/>
        <end position="305"/>
    </location>
</feature>
<keyword evidence="1" id="KW-0812">Transmembrane</keyword>
<feature type="domain" description="EamA" evidence="2">
    <location>
        <begin position="158"/>
        <end position="301"/>
    </location>
</feature>
<comment type="caution">
    <text evidence="3">The sequence shown here is derived from an EMBL/GenBank/DDBJ whole genome shotgun (WGS) entry which is preliminary data.</text>
</comment>
<organism evidence="3 4">
    <name type="scientific">Parasutterella excrementihominis YIT 11859</name>
    <dbReference type="NCBI Taxonomy" id="762966"/>
    <lineage>
        <taxon>Bacteria</taxon>
        <taxon>Pseudomonadati</taxon>
        <taxon>Pseudomonadota</taxon>
        <taxon>Betaproteobacteria</taxon>
        <taxon>Burkholderiales</taxon>
        <taxon>Sutterellaceae</taxon>
        <taxon>Parasutterella</taxon>
    </lineage>
</organism>
<evidence type="ECO:0000256" key="1">
    <source>
        <dbReference type="SAM" id="Phobius"/>
    </source>
</evidence>
<dbReference type="GeneID" id="43348892"/>
<dbReference type="GO" id="GO:0016020">
    <property type="term" value="C:membrane"/>
    <property type="evidence" value="ECO:0007669"/>
    <property type="project" value="InterPro"/>
</dbReference>
<dbReference type="HOGENOM" id="CLU_058004_0_0_4"/>
<evidence type="ECO:0000259" key="2">
    <source>
        <dbReference type="Pfam" id="PF00892"/>
    </source>
</evidence>
<feature type="transmembrane region" description="Helical" evidence="1">
    <location>
        <begin position="259"/>
        <end position="278"/>
    </location>
</feature>
<sequence length="322" mass="35499">MFLGVLSALIACFLWAITYLLPQLLPMYTSMQSGLIRCCITALIAIAMLLPVLHQLKFLKKSDWLVAIKLTVIGNLINFLAMLYCSELAGASISGLTTGAIPVLVAVISNERDKKLGRPSLKLQKLFIPLGLICLGFIISNLSELGNIPEGSATGYFMGVALGILHTILWSWYPMVNAEWLQSHPKFSSLTWTLVQNSILLPLAAPLYFLFWSKALPGTPFLGSDPWLLIGILSFNALFCSIGAMSFWNYACKKLPTSLSIQLMVFETIFAIVMTHVLMQKFPAYDMIIGAVFLTIGVSISLNFFSKNIKEFEGKLQEEGGL</sequence>
<dbReference type="InterPro" id="IPR000620">
    <property type="entry name" value="EamA_dom"/>
</dbReference>
<dbReference type="OrthoDB" id="7216522at2"/>
<evidence type="ECO:0000313" key="4">
    <source>
        <dbReference type="Proteomes" id="UP000005156"/>
    </source>
</evidence>
<dbReference type="eggNOG" id="COG0697">
    <property type="taxonomic scope" value="Bacteria"/>
</dbReference>
<feature type="transmembrane region" description="Helical" evidence="1">
    <location>
        <begin position="88"/>
        <end position="106"/>
    </location>
</feature>
<feature type="transmembrane region" description="Helical" evidence="1">
    <location>
        <begin position="227"/>
        <end position="247"/>
    </location>
</feature>
<dbReference type="Proteomes" id="UP000005156">
    <property type="component" value="Unassembled WGS sequence"/>
</dbReference>
<accession>F3QKM2</accession>
<evidence type="ECO:0000313" key="3">
    <source>
        <dbReference type="EMBL" id="EGG54277.1"/>
    </source>
</evidence>
<name>F3QKM2_9BURK</name>
<gene>
    <name evidence="3" type="ORF">HMPREF9439_01483</name>
</gene>
<dbReference type="Pfam" id="PF00892">
    <property type="entry name" value="EamA"/>
    <property type="match status" value="2"/>
</dbReference>
<dbReference type="EMBL" id="AFBP01000041">
    <property type="protein sequence ID" value="EGG54277.1"/>
    <property type="molecule type" value="Genomic_DNA"/>
</dbReference>
<feature type="transmembrane region" description="Helical" evidence="1">
    <location>
        <begin position="64"/>
        <end position="82"/>
    </location>
</feature>
<reference evidence="3 4" key="1">
    <citation type="submission" date="2011-02" db="EMBL/GenBank/DDBJ databases">
        <authorList>
            <person name="Weinstock G."/>
            <person name="Sodergren E."/>
            <person name="Clifton S."/>
            <person name="Fulton L."/>
            <person name="Fulton B."/>
            <person name="Courtney L."/>
            <person name="Fronick C."/>
            <person name="Harrison M."/>
            <person name="Strong C."/>
            <person name="Farmer C."/>
            <person name="Delahaunty K."/>
            <person name="Markovic C."/>
            <person name="Hall O."/>
            <person name="Minx P."/>
            <person name="Tomlinson C."/>
            <person name="Mitreva M."/>
            <person name="Hou S."/>
            <person name="Chen J."/>
            <person name="Wollam A."/>
            <person name="Pepin K.H."/>
            <person name="Johnson M."/>
            <person name="Bhonagiri V."/>
            <person name="Zhang X."/>
            <person name="Suruliraj S."/>
            <person name="Warren W."/>
            <person name="Chinwalla A."/>
            <person name="Mardis E.R."/>
            <person name="Wilson R.K."/>
        </authorList>
    </citation>
    <scope>NUCLEOTIDE SEQUENCE [LARGE SCALE GENOMIC DNA]</scope>
    <source>
        <strain evidence="3 4">YIT 11859</strain>
    </source>
</reference>
<dbReference type="RefSeq" id="WP_008864287.1">
    <property type="nucleotide sequence ID" value="NZ_GL883713.1"/>
</dbReference>
<feature type="transmembrane region" description="Helical" evidence="1">
    <location>
        <begin position="194"/>
        <end position="215"/>
    </location>
</feature>
<dbReference type="AlphaFoldDB" id="F3QKM2"/>
<keyword evidence="1" id="KW-1133">Transmembrane helix</keyword>
<dbReference type="SUPFAM" id="SSF103481">
    <property type="entry name" value="Multidrug resistance efflux transporter EmrE"/>
    <property type="match status" value="1"/>
</dbReference>